<dbReference type="Gene3D" id="3.40.50.300">
    <property type="entry name" value="P-loop containing nucleotide triphosphate hydrolases"/>
    <property type="match status" value="1"/>
</dbReference>
<dbReference type="InterPro" id="IPR029044">
    <property type="entry name" value="Nucleotide-diphossugar_trans"/>
</dbReference>
<dbReference type="InterPro" id="IPR027417">
    <property type="entry name" value="P-loop_NTPase"/>
</dbReference>
<evidence type="ECO:0000259" key="1">
    <source>
        <dbReference type="Pfam" id="PF00535"/>
    </source>
</evidence>
<dbReference type="InterPro" id="IPR050834">
    <property type="entry name" value="Glycosyltransf_2"/>
</dbReference>
<reference evidence="2 3" key="1">
    <citation type="journal article" date="2019" name="Nat. Microbiol.">
        <title>Mediterranean grassland soil C-N compound turnover is dependent on rainfall and depth, and is mediated by genomically divergent microorganisms.</title>
        <authorList>
            <person name="Diamond S."/>
            <person name="Andeer P.F."/>
            <person name="Li Z."/>
            <person name="Crits-Christoph A."/>
            <person name="Burstein D."/>
            <person name="Anantharaman K."/>
            <person name="Lane K.R."/>
            <person name="Thomas B.C."/>
            <person name="Pan C."/>
            <person name="Northen T.R."/>
            <person name="Banfield J.F."/>
        </authorList>
    </citation>
    <scope>NUCLEOTIDE SEQUENCE [LARGE SCALE GENOMIC DNA]</scope>
    <source>
        <strain evidence="2">WS_2</strain>
    </source>
</reference>
<evidence type="ECO:0000313" key="3">
    <source>
        <dbReference type="Proteomes" id="UP000317716"/>
    </source>
</evidence>
<organism evidence="2 3">
    <name type="scientific">Eiseniibacteriota bacterium</name>
    <dbReference type="NCBI Taxonomy" id="2212470"/>
    <lineage>
        <taxon>Bacteria</taxon>
        <taxon>Candidatus Eiseniibacteriota</taxon>
    </lineage>
</organism>
<dbReference type="PANTHER" id="PTHR43685:SF2">
    <property type="entry name" value="GLYCOSYLTRANSFERASE 2-LIKE DOMAIN-CONTAINING PROTEIN"/>
    <property type="match status" value="1"/>
</dbReference>
<proteinExistence type="predicted"/>
<dbReference type="Proteomes" id="UP000317716">
    <property type="component" value="Unassembled WGS sequence"/>
</dbReference>
<dbReference type="SUPFAM" id="SSF53448">
    <property type="entry name" value="Nucleotide-diphospho-sugar transferases"/>
    <property type="match status" value="1"/>
</dbReference>
<dbReference type="Gene3D" id="3.90.550.10">
    <property type="entry name" value="Spore Coat Polysaccharide Biosynthesis Protein SpsA, Chain A"/>
    <property type="match status" value="1"/>
</dbReference>
<evidence type="ECO:0000313" key="2">
    <source>
        <dbReference type="EMBL" id="TMQ52057.1"/>
    </source>
</evidence>
<dbReference type="PANTHER" id="PTHR43685">
    <property type="entry name" value="GLYCOSYLTRANSFERASE"/>
    <property type="match status" value="1"/>
</dbReference>
<dbReference type="InterPro" id="IPR001173">
    <property type="entry name" value="Glyco_trans_2-like"/>
</dbReference>
<dbReference type="GO" id="GO:0016740">
    <property type="term" value="F:transferase activity"/>
    <property type="evidence" value="ECO:0007669"/>
    <property type="project" value="UniProtKB-KW"/>
</dbReference>
<name>A0A538SL08_UNCEI</name>
<dbReference type="CDD" id="cd00761">
    <property type="entry name" value="Glyco_tranf_GTA_type"/>
    <property type="match status" value="1"/>
</dbReference>
<accession>A0A538SL08</accession>
<feature type="domain" description="Glycosyltransferase 2-like" evidence="1">
    <location>
        <begin position="185"/>
        <end position="287"/>
    </location>
</feature>
<keyword evidence="2" id="KW-0808">Transferase</keyword>
<dbReference type="EMBL" id="VBOS01000340">
    <property type="protein sequence ID" value="TMQ52057.1"/>
    <property type="molecule type" value="Genomic_DNA"/>
</dbReference>
<gene>
    <name evidence="2" type="ORF">E6K72_09650</name>
</gene>
<comment type="caution">
    <text evidence="2">The sequence shown here is derived from an EMBL/GenBank/DDBJ whole genome shotgun (WGS) entry which is preliminary data.</text>
</comment>
<dbReference type="AlphaFoldDB" id="A0A538SL08"/>
<dbReference type="Pfam" id="PF00535">
    <property type="entry name" value="Glycos_transf_2"/>
    <property type="match status" value="1"/>
</dbReference>
<sequence>MGKSSTALACLEAGFQFMGDDYVIVRNDPKPTVYGLYATAKINREDIERFSALRPHLSKQEVPVDEKAVLSLHPAFEAQLRKEMPLQAIAVPRVVDREETELVPEADSVVREAASFTTMSQLPYAGDHTLRLFTALCDSLPKYRIELGRNRERLTGAVRAFLSDGAGRPEKNGAPSRPADLPLVSVIIPVHNGERFVAEAVNSVLAQDYPALEIIIIDDGSTDGTGAAVRRLPCEVHYFKQGKHGPAAARNRGIRDASGDFVAFLDVDDLWPKHTLLRLVGELLRQPELEVARGYSQVMEYDPSAGVYEYRGNPKE</sequence>
<protein>
    <submittedName>
        <fullName evidence="2">Glycosyltransferase</fullName>
    </submittedName>
</protein>